<protein>
    <recommendedName>
        <fullName evidence="1">Probable RNA-binding protein 18</fullName>
    </recommendedName>
    <alternativeName>
        <fullName evidence="2">RNA-binding motif protein 18</fullName>
    </alternativeName>
</protein>
<dbReference type="PROSITE" id="PS50102">
    <property type="entry name" value="RRM"/>
    <property type="match status" value="1"/>
</dbReference>
<evidence type="ECO:0000256" key="2">
    <source>
        <dbReference type="ARBA" id="ARBA00030780"/>
    </source>
</evidence>
<evidence type="ECO:0000313" key="6">
    <source>
        <dbReference type="EMBL" id="ORY74771.1"/>
    </source>
</evidence>
<dbReference type="EMBL" id="MCGR01000040">
    <property type="protein sequence ID" value="ORY74771.1"/>
    <property type="molecule type" value="Genomic_DNA"/>
</dbReference>
<name>A0A1Y2ET82_9BASI</name>
<dbReference type="InParanoid" id="A0A1Y2ET82"/>
<dbReference type="Gene3D" id="3.30.70.330">
    <property type="match status" value="1"/>
</dbReference>
<accession>A0A1Y2ET82</accession>
<reference evidence="6 7" key="1">
    <citation type="submission" date="2016-07" db="EMBL/GenBank/DDBJ databases">
        <title>Pervasive Adenine N6-methylation of Active Genes in Fungi.</title>
        <authorList>
            <consortium name="DOE Joint Genome Institute"/>
            <person name="Mondo S.J."/>
            <person name="Dannebaum R.O."/>
            <person name="Kuo R.C."/>
            <person name="Labutti K."/>
            <person name="Haridas S."/>
            <person name="Kuo A."/>
            <person name="Salamov A."/>
            <person name="Ahrendt S.R."/>
            <person name="Lipzen A."/>
            <person name="Sullivan W."/>
            <person name="Andreopoulos W.B."/>
            <person name="Clum A."/>
            <person name="Lindquist E."/>
            <person name="Daum C."/>
            <person name="Ramamoorthy G.K."/>
            <person name="Gryganskyi A."/>
            <person name="Culley D."/>
            <person name="Magnuson J.K."/>
            <person name="James T.Y."/>
            <person name="O'Malley M.A."/>
            <person name="Stajich J.E."/>
            <person name="Spatafora J.W."/>
            <person name="Visel A."/>
            <person name="Grigoriev I.V."/>
        </authorList>
    </citation>
    <scope>NUCLEOTIDE SEQUENCE [LARGE SCALE GENOMIC DNA]</scope>
    <source>
        <strain evidence="6 7">62-1032</strain>
    </source>
</reference>
<dbReference type="Proteomes" id="UP000193467">
    <property type="component" value="Unassembled WGS sequence"/>
</dbReference>
<dbReference type="InterPro" id="IPR035979">
    <property type="entry name" value="RBD_domain_sf"/>
</dbReference>
<dbReference type="STRING" id="106004.A0A1Y2ET82"/>
<gene>
    <name evidence="6" type="ORF">BCR35DRAFT_293209</name>
</gene>
<dbReference type="OrthoDB" id="6730379at2759"/>
<feature type="region of interest" description="Disordered" evidence="4">
    <location>
        <begin position="172"/>
        <end position="234"/>
    </location>
</feature>
<organism evidence="6 7">
    <name type="scientific">Leucosporidium creatinivorum</name>
    <dbReference type="NCBI Taxonomy" id="106004"/>
    <lineage>
        <taxon>Eukaryota</taxon>
        <taxon>Fungi</taxon>
        <taxon>Dikarya</taxon>
        <taxon>Basidiomycota</taxon>
        <taxon>Pucciniomycotina</taxon>
        <taxon>Microbotryomycetes</taxon>
        <taxon>Leucosporidiales</taxon>
        <taxon>Leucosporidium</taxon>
    </lineage>
</organism>
<feature type="compositionally biased region" description="Gly residues" evidence="4">
    <location>
        <begin position="179"/>
        <end position="189"/>
    </location>
</feature>
<dbReference type="SMART" id="SM00360">
    <property type="entry name" value="RRM"/>
    <property type="match status" value="1"/>
</dbReference>
<dbReference type="InterPro" id="IPR050441">
    <property type="entry name" value="RBM"/>
</dbReference>
<sequence length="234" mass="24609">MASQPYSNTRLYVGNLSASVDEYSLMQVCSKHGKISKLDFLFHKTGPQKGKPRGYAFVEYATKEEAQRAQSALNDKLVRGRKLMVTAAAEQTQSDPNDVRLAALSGKGRGASRTGDTHRPTAISLLKGQGVANASTDRKIAALEAKLAALRQGKPSASPSGEEQGGEQWLDALIPDGDGMLGTGAGGSAADGAEAGPSGEGKSKAQEEKKIKVDAQKAGLPARPMFEAAPERER</sequence>
<comment type="caution">
    <text evidence="6">The sequence shown here is derived from an EMBL/GenBank/DDBJ whole genome shotgun (WGS) entry which is preliminary data.</text>
</comment>
<dbReference type="PANTHER" id="PTHR48034">
    <property type="entry name" value="TRANSFORMER-2 SEX-DETERMINING PROTEIN-RELATED"/>
    <property type="match status" value="1"/>
</dbReference>
<evidence type="ECO:0000256" key="4">
    <source>
        <dbReference type="SAM" id="MobiDB-lite"/>
    </source>
</evidence>
<dbReference type="InterPro" id="IPR039157">
    <property type="entry name" value="RBM18_RRM"/>
</dbReference>
<dbReference type="SUPFAM" id="SSF54928">
    <property type="entry name" value="RNA-binding domain, RBD"/>
    <property type="match status" value="1"/>
</dbReference>
<feature type="domain" description="RRM" evidence="5">
    <location>
        <begin position="9"/>
        <end position="90"/>
    </location>
</feature>
<evidence type="ECO:0000259" key="5">
    <source>
        <dbReference type="PROSITE" id="PS50102"/>
    </source>
</evidence>
<dbReference type="InterPro" id="IPR012677">
    <property type="entry name" value="Nucleotide-bd_a/b_plait_sf"/>
</dbReference>
<evidence type="ECO:0000256" key="3">
    <source>
        <dbReference type="PROSITE-ProRule" id="PRU00176"/>
    </source>
</evidence>
<keyword evidence="7" id="KW-1185">Reference proteome</keyword>
<dbReference type="FunCoup" id="A0A1Y2ET82">
    <property type="interactions" value="124"/>
</dbReference>
<keyword evidence="3" id="KW-0694">RNA-binding</keyword>
<evidence type="ECO:0000256" key="1">
    <source>
        <dbReference type="ARBA" id="ARBA00021141"/>
    </source>
</evidence>
<dbReference type="Pfam" id="PF00076">
    <property type="entry name" value="RRM_1"/>
    <property type="match status" value="1"/>
</dbReference>
<feature type="compositionally biased region" description="Basic and acidic residues" evidence="4">
    <location>
        <begin position="201"/>
        <end position="215"/>
    </location>
</feature>
<proteinExistence type="predicted"/>
<evidence type="ECO:0000313" key="7">
    <source>
        <dbReference type="Proteomes" id="UP000193467"/>
    </source>
</evidence>
<dbReference type="CDD" id="cd12355">
    <property type="entry name" value="RRM_RBM18"/>
    <property type="match status" value="1"/>
</dbReference>
<dbReference type="GO" id="GO:0003723">
    <property type="term" value="F:RNA binding"/>
    <property type="evidence" value="ECO:0007669"/>
    <property type="project" value="UniProtKB-UniRule"/>
</dbReference>
<dbReference type="InterPro" id="IPR000504">
    <property type="entry name" value="RRM_dom"/>
</dbReference>
<dbReference type="AlphaFoldDB" id="A0A1Y2ET82"/>